<keyword evidence="1" id="KW-1133">Transmembrane helix</keyword>
<keyword evidence="1" id="KW-0285">Flavoprotein</keyword>
<reference evidence="3 4" key="1">
    <citation type="journal article" date="2024" name="G3 (Bethesda)">
        <title>Genome assembly of Hibiscus sabdariffa L. provides insights into metabolisms of medicinal natural products.</title>
        <authorList>
            <person name="Kim T."/>
        </authorList>
    </citation>
    <scope>NUCLEOTIDE SEQUENCE [LARGE SCALE GENOMIC DNA]</scope>
    <source>
        <strain evidence="3">TK-2024</strain>
        <tissue evidence="3">Old leaves</tissue>
    </source>
</reference>
<keyword evidence="1" id="KW-0812">Transmembrane</keyword>
<feature type="region of interest" description="Disordered" evidence="2">
    <location>
        <begin position="37"/>
        <end position="64"/>
    </location>
</feature>
<dbReference type="PANTHER" id="PTHR10835">
    <property type="entry name" value="SQUALENE MONOOXYGENASE"/>
    <property type="match status" value="1"/>
</dbReference>
<comment type="caution">
    <text evidence="1">Lacks conserved residue(s) required for the propagation of feature annotation.</text>
</comment>
<keyword evidence="1" id="KW-0472">Membrane</keyword>
<evidence type="ECO:0000256" key="2">
    <source>
        <dbReference type="SAM" id="MobiDB-lite"/>
    </source>
</evidence>
<comment type="function">
    <text evidence="1">Catalyzes the stereospecific oxidation of squalene to (S)-2,3-epoxysqualene, and is considered to be a rate-limiting enzyme in steroid biosynthesis.</text>
</comment>
<keyword evidence="1" id="KW-0274">FAD</keyword>
<protein>
    <recommendedName>
        <fullName evidence="1">Squalene monooxygenase</fullName>
        <ecNumber evidence="1">1.14.14.17</ecNumber>
    </recommendedName>
</protein>
<feature type="transmembrane region" description="Helical" evidence="1">
    <location>
        <begin position="399"/>
        <end position="416"/>
    </location>
</feature>
<evidence type="ECO:0000313" key="3">
    <source>
        <dbReference type="EMBL" id="KAK8486171.1"/>
    </source>
</evidence>
<comment type="cofactor">
    <cofactor evidence="1">
        <name>FAD</name>
        <dbReference type="ChEBI" id="CHEBI:57692"/>
    </cofactor>
</comment>
<feature type="compositionally biased region" description="Low complexity" evidence="2">
    <location>
        <begin position="37"/>
        <end position="50"/>
    </location>
</feature>
<evidence type="ECO:0000313" key="4">
    <source>
        <dbReference type="Proteomes" id="UP001396334"/>
    </source>
</evidence>
<dbReference type="EMBL" id="JBBPBN010000455">
    <property type="protein sequence ID" value="KAK8486171.1"/>
    <property type="molecule type" value="Genomic_DNA"/>
</dbReference>
<comment type="catalytic activity">
    <reaction evidence="1">
        <text>squalene + reduced [NADPH--hemoprotein reductase] + O2 = (S)-2,3-epoxysqualene + oxidized [NADPH--hemoprotein reductase] + H2O + H(+)</text>
        <dbReference type="Rhea" id="RHEA:25282"/>
        <dbReference type="Rhea" id="RHEA-COMP:11964"/>
        <dbReference type="Rhea" id="RHEA-COMP:11965"/>
        <dbReference type="ChEBI" id="CHEBI:15377"/>
        <dbReference type="ChEBI" id="CHEBI:15378"/>
        <dbReference type="ChEBI" id="CHEBI:15379"/>
        <dbReference type="ChEBI" id="CHEBI:15440"/>
        <dbReference type="ChEBI" id="CHEBI:15441"/>
        <dbReference type="ChEBI" id="CHEBI:57618"/>
        <dbReference type="ChEBI" id="CHEBI:58210"/>
        <dbReference type="EC" id="1.14.14.17"/>
    </reaction>
</comment>
<proteinExistence type="inferred from homology"/>
<dbReference type="PANTHER" id="PTHR10835:SF8">
    <property type="entry name" value="SQUALENE MONOOXYGENASE"/>
    <property type="match status" value="1"/>
</dbReference>
<comment type="similarity">
    <text evidence="1">Belongs to the squalene monooxygenase family.</text>
</comment>
<organism evidence="3 4">
    <name type="scientific">Hibiscus sabdariffa</name>
    <name type="common">roselle</name>
    <dbReference type="NCBI Taxonomy" id="183260"/>
    <lineage>
        <taxon>Eukaryota</taxon>
        <taxon>Viridiplantae</taxon>
        <taxon>Streptophyta</taxon>
        <taxon>Embryophyta</taxon>
        <taxon>Tracheophyta</taxon>
        <taxon>Spermatophyta</taxon>
        <taxon>Magnoliopsida</taxon>
        <taxon>eudicotyledons</taxon>
        <taxon>Gunneridae</taxon>
        <taxon>Pentapetalae</taxon>
        <taxon>rosids</taxon>
        <taxon>malvids</taxon>
        <taxon>Malvales</taxon>
        <taxon>Malvaceae</taxon>
        <taxon>Malvoideae</taxon>
        <taxon>Hibiscus</taxon>
    </lineage>
</organism>
<evidence type="ECO:0000256" key="1">
    <source>
        <dbReference type="RuleBase" id="RU367121"/>
    </source>
</evidence>
<accession>A0ABR2A0P0</accession>
<name>A0ABR2A0P0_9ROSI</name>
<keyword evidence="1" id="KW-0560">Oxidoreductase</keyword>
<keyword evidence="4" id="KW-1185">Reference proteome</keyword>
<sequence>MAGEFDSNGLDNNNATFKNKLDLDSIAANENFENVVEENNSIQKSSSGSQSKEKSSIANFKSPGRCEPSWAEIAGKGLNEATGLEEPTNYNPASNKAREDLEHILAFCVLGDHRLLREEFAHLRIAWFQPWFMSGDFSTVRSKKERSGQGILKLPILHNFIASDKLDNIPFLLSYEKFNWGPRPFKLINAWLSKVECIKVVKETLADGKTKGTIKFSLVGAYNKIAAGCGGALRLSTGDVRALFSGHVVCFGPEFAELMAFQTCLFVGAASVIAHLLEIVLYYISLSALELPVLLLPTPSERTARHVHVIERDMNAPYRFAGENLMPGGYLKLIELGLEECVDEIGAKRFLGFVLYKDGMVSLYLFHWRSFSPMWPEEVFTNGCFVQNLSEKDASLHKYFIFVLVILVSRVGFFFMF</sequence>
<comment type="subcellular location">
    <subcellularLocation>
        <location evidence="1">Membrane</location>
        <topology evidence="1">Multi-pass membrane protein</topology>
    </subcellularLocation>
</comment>
<comment type="caution">
    <text evidence="3">The sequence shown here is derived from an EMBL/GenBank/DDBJ whole genome shotgun (WGS) entry which is preliminary data.</text>
</comment>
<dbReference type="InterPro" id="IPR040125">
    <property type="entry name" value="Squalene_monox"/>
</dbReference>
<dbReference type="Proteomes" id="UP001396334">
    <property type="component" value="Unassembled WGS sequence"/>
</dbReference>
<dbReference type="EC" id="1.14.14.17" evidence="1"/>
<gene>
    <name evidence="3" type="ORF">V6N11_019994</name>
</gene>